<dbReference type="Proteomes" id="UP000298284">
    <property type="component" value="Unassembled WGS sequence"/>
</dbReference>
<keyword evidence="2" id="KW-1185">Reference proteome</keyword>
<reference evidence="1 2" key="1">
    <citation type="submission" date="2019-04" db="EMBL/GenBank/DDBJ databases">
        <authorList>
            <person name="Feng G."/>
            <person name="Zhang J."/>
            <person name="Zhu H."/>
        </authorList>
    </citation>
    <scope>NUCLEOTIDE SEQUENCE [LARGE SCALE GENOMIC DNA]</scope>
    <source>
        <strain evidence="1 2">JCM 19491</strain>
    </source>
</reference>
<evidence type="ECO:0000313" key="1">
    <source>
        <dbReference type="EMBL" id="TGD77863.1"/>
    </source>
</evidence>
<proteinExistence type="predicted"/>
<sequence>MLESEAKARLSAGKPLAQILSSRQEGEDVILRFVTLDADEEKAYGIRYHEVFDESDEGYLDITDFTPFDEEEPYGITTDFDTVEAAFAFAETEYGAFRDKYVAESMLEEEFAKYVKNRT</sequence>
<gene>
    <name evidence="1" type="ORF">EU557_21445</name>
</gene>
<dbReference type="EMBL" id="SRKZ01000007">
    <property type="protein sequence ID" value="TGD77863.1"/>
    <property type="molecule type" value="Genomic_DNA"/>
</dbReference>
<dbReference type="AlphaFoldDB" id="A0A4Z0MDM7"/>
<accession>A0A4Z0MDM7</accession>
<evidence type="ECO:0000313" key="2">
    <source>
        <dbReference type="Proteomes" id="UP000298284"/>
    </source>
</evidence>
<name>A0A4Z0MDM7_9BACT</name>
<protein>
    <submittedName>
        <fullName evidence="1">Uncharacterized protein</fullName>
    </submittedName>
</protein>
<dbReference type="RefSeq" id="WP_135532537.1">
    <property type="nucleotide sequence ID" value="NZ_SRKZ01000007.1"/>
</dbReference>
<organism evidence="1 2">
    <name type="scientific">Hymenobacter wooponensis</name>
    <dbReference type="NCBI Taxonomy" id="1525360"/>
    <lineage>
        <taxon>Bacteria</taxon>
        <taxon>Pseudomonadati</taxon>
        <taxon>Bacteroidota</taxon>
        <taxon>Cytophagia</taxon>
        <taxon>Cytophagales</taxon>
        <taxon>Hymenobacteraceae</taxon>
        <taxon>Hymenobacter</taxon>
    </lineage>
</organism>
<dbReference type="OrthoDB" id="885206at2"/>
<comment type="caution">
    <text evidence="1">The sequence shown here is derived from an EMBL/GenBank/DDBJ whole genome shotgun (WGS) entry which is preliminary data.</text>
</comment>